<dbReference type="AlphaFoldDB" id="A0A1J5SJC5"/>
<comment type="subcellular location">
    <subcellularLocation>
        <location evidence="1">Endomembrane system</location>
        <topology evidence="1">Multi-pass membrane protein</topology>
    </subcellularLocation>
</comment>
<dbReference type="InterPro" id="IPR007318">
    <property type="entry name" value="Phopholipid_MeTrfase"/>
</dbReference>
<proteinExistence type="predicted"/>
<evidence type="ECO:0000256" key="1">
    <source>
        <dbReference type="ARBA" id="ARBA00004127"/>
    </source>
</evidence>
<accession>A0A1J5SJC5</accession>
<feature type="transmembrane region" description="Helical" evidence="5">
    <location>
        <begin position="134"/>
        <end position="154"/>
    </location>
</feature>
<dbReference type="GO" id="GO:0012505">
    <property type="term" value="C:endomembrane system"/>
    <property type="evidence" value="ECO:0007669"/>
    <property type="project" value="UniProtKB-SubCell"/>
</dbReference>
<keyword evidence="2 5" id="KW-0812">Transmembrane</keyword>
<evidence type="ECO:0000256" key="2">
    <source>
        <dbReference type="ARBA" id="ARBA00022692"/>
    </source>
</evidence>
<evidence type="ECO:0000256" key="3">
    <source>
        <dbReference type="ARBA" id="ARBA00022989"/>
    </source>
</evidence>
<gene>
    <name evidence="6" type="ORF">GALL_92970</name>
</gene>
<evidence type="ECO:0008006" key="7">
    <source>
        <dbReference type="Google" id="ProtNLM"/>
    </source>
</evidence>
<dbReference type="PANTHER" id="PTHR43847">
    <property type="entry name" value="BLL3993 PROTEIN"/>
    <property type="match status" value="1"/>
</dbReference>
<feature type="transmembrane region" description="Helical" evidence="5">
    <location>
        <begin position="30"/>
        <end position="51"/>
    </location>
</feature>
<sequence length="182" mass="20952">MLEGIVFALATMALAYVSRASLRAPRSHGFYRFFAWELMLLLIVMNIDGWYDVPVSFDQTISGILMAISLIVIIMGYGILHQLGERDDSRDDGALLLFEKTSVLVTHGIYRYIRHPMYSSLIFLDSGLFFKRMSWLSGSIALFACVFLVITSLVEETENVRYFGAQYREYMKRTKRFVPFLV</sequence>
<reference evidence="6" key="1">
    <citation type="submission" date="2016-10" db="EMBL/GenBank/DDBJ databases">
        <title>Sequence of Gallionella enrichment culture.</title>
        <authorList>
            <person name="Poehlein A."/>
            <person name="Muehling M."/>
            <person name="Daniel R."/>
        </authorList>
    </citation>
    <scope>NUCLEOTIDE SEQUENCE</scope>
</reference>
<dbReference type="EMBL" id="MLJW01000031">
    <property type="protein sequence ID" value="OIR08503.1"/>
    <property type="molecule type" value="Genomic_DNA"/>
</dbReference>
<keyword evidence="4 5" id="KW-0472">Membrane</keyword>
<comment type="caution">
    <text evidence="6">The sequence shown here is derived from an EMBL/GenBank/DDBJ whole genome shotgun (WGS) entry which is preliminary data.</text>
</comment>
<name>A0A1J5SJC5_9ZZZZ</name>
<protein>
    <recommendedName>
        <fullName evidence="7">Isoprenylcysteine carboxyl methyltransferase (ICMT) family protein</fullName>
    </recommendedName>
</protein>
<organism evidence="6">
    <name type="scientific">mine drainage metagenome</name>
    <dbReference type="NCBI Taxonomy" id="410659"/>
    <lineage>
        <taxon>unclassified sequences</taxon>
        <taxon>metagenomes</taxon>
        <taxon>ecological metagenomes</taxon>
    </lineage>
</organism>
<keyword evidence="3 5" id="KW-1133">Transmembrane helix</keyword>
<feature type="transmembrane region" description="Helical" evidence="5">
    <location>
        <begin position="63"/>
        <end position="81"/>
    </location>
</feature>
<evidence type="ECO:0000256" key="5">
    <source>
        <dbReference type="SAM" id="Phobius"/>
    </source>
</evidence>
<dbReference type="InterPro" id="IPR052527">
    <property type="entry name" value="Metal_cation-efflux_comp"/>
</dbReference>
<dbReference type="PANTHER" id="PTHR43847:SF1">
    <property type="entry name" value="BLL3993 PROTEIN"/>
    <property type="match status" value="1"/>
</dbReference>
<dbReference type="Pfam" id="PF04191">
    <property type="entry name" value="PEMT"/>
    <property type="match status" value="1"/>
</dbReference>
<evidence type="ECO:0000313" key="6">
    <source>
        <dbReference type="EMBL" id="OIR08503.1"/>
    </source>
</evidence>
<evidence type="ECO:0000256" key="4">
    <source>
        <dbReference type="ARBA" id="ARBA00023136"/>
    </source>
</evidence>
<dbReference type="Gene3D" id="1.20.120.1630">
    <property type="match status" value="1"/>
</dbReference>